<dbReference type="SUPFAM" id="SSF56112">
    <property type="entry name" value="Protein kinase-like (PK-like)"/>
    <property type="match status" value="1"/>
</dbReference>
<keyword evidence="12" id="KW-1185">Reference proteome</keyword>
<dbReference type="InterPro" id="IPR017441">
    <property type="entry name" value="Protein_kinase_ATP_BS"/>
</dbReference>
<dbReference type="EMBL" id="JXCE01000795">
    <property type="protein sequence ID" value="KPA35996.1"/>
    <property type="molecule type" value="Genomic_DNA"/>
</dbReference>
<dbReference type="GO" id="GO:0005524">
    <property type="term" value="F:ATP binding"/>
    <property type="evidence" value="ECO:0007669"/>
    <property type="project" value="UniProtKB-UniRule"/>
</dbReference>
<feature type="compositionally biased region" description="Polar residues" evidence="9">
    <location>
        <begin position="1"/>
        <end position="12"/>
    </location>
</feature>
<evidence type="ECO:0000256" key="2">
    <source>
        <dbReference type="ARBA" id="ARBA00022679"/>
    </source>
</evidence>
<evidence type="ECO:0000256" key="7">
    <source>
        <dbReference type="ARBA" id="ARBA00048130"/>
    </source>
</evidence>
<evidence type="ECO:0000256" key="6">
    <source>
        <dbReference type="ARBA" id="ARBA00047919"/>
    </source>
</evidence>
<comment type="catalytic activity">
    <reaction evidence="7">
        <text>L-seryl-[protein] + ATP = O-phospho-L-seryl-[protein] + ADP + H(+)</text>
        <dbReference type="Rhea" id="RHEA:17989"/>
        <dbReference type="Rhea" id="RHEA-COMP:9863"/>
        <dbReference type="Rhea" id="RHEA-COMP:11604"/>
        <dbReference type="ChEBI" id="CHEBI:15378"/>
        <dbReference type="ChEBI" id="CHEBI:29999"/>
        <dbReference type="ChEBI" id="CHEBI:30616"/>
        <dbReference type="ChEBI" id="CHEBI:83421"/>
        <dbReference type="ChEBI" id="CHEBI:456216"/>
        <dbReference type="EC" id="2.7.11.24"/>
    </reaction>
    <physiologicalReaction direction="left-to-right" evidence="7">
        <dbReference type="Rhea" id="RHEA:17990"/>
    </physiologicalReaction>
</comment>
<evidence type="ECO:0000256" key="9">
    <source>
        <dbReference type="SAM" id="MobiDB-lite"/>
    </source>
</evidence>
<evidence type="ECO:0000256" key="4">
    <source>
        <dbReference type="ARBA" id="ARBA00022777"/>
    </source>
</evidence>
<dbReference type="PANTHER" id="PTHR48016:SF56">
    <property type="entry name" value="MAPKK KINASE"/>
    <property type="match status" value="1"/>
</dbReference>
<feature type="domain" description="Protein kinase" evidence="10">
    <location>
        <begin position="270"/>
        <end position="481"/>
    </location>
</feature>
<dbReference type="GO" id="GO:0004707">
    <property type="term" value="F:MAP kinase activity"/>
    <property type="evidence" value="ECO:0007669"/>
    <property type="project" value="UniProtKB-EC"/>
</dbReference>
<dbReference type="SMART" id="SM00220">
    <property type="entry name" value="S_TKc"/>
    <property type="match status" value="1"/>
</dbReference>
<gene>
    <name evidence="11" type="ORF">FLAG1_11260</name>
</gene>
<evidence type="ECO:0000256" key="5">
    <source>
        <dbReference type="ARBA" id="ARBA00022840"/>
    </source>
</evidence>
<sequence>MDSDEIPSSQETVEAPPPGSSSENATAILTPSNDEARWAFKEVVDWLQEQTIDPIEISCKEHTRKCMWISSKLQSDPGASRVARKLLESFSSSSSVSSAQGSSSPYRQDDETSYEIWTGHYFLSIDESPRVPRKGWTVGSLRDVSNLNDIVLTIHAKHKMYQVRQRQATFQIHHTGLVCLRSGSERATTRINGSQVSARDVCVLKENAVELTFGALCYRLEYARGSRVEGYTARLQHYLTDTLDSQISQSTLALTPTPSEQGSITVGQWTLTTGTIGVGGSGRVSVGMNRAGKLVALKRIQVGKDREYAQQRRKRLEDLAALCARHNEERILRLVEVITDEVKATNSHADWWFVLDPAVESTLVSLHVEKRLGEGNERTSNTETVAIELLAATKFLHEQRWIHGDIKPPNVGIRNWSSQTQSIVLLDLDDAQKSPPPGQTLPARPGTSGTIGWLAPERELEGYNETRAESMGFLKESVASG</sequence>
<proteinExistence type="predicted"/>
<accession>A0A0M9EN16</accession>
<keyword evidence="4 11" id="KW-0418">Kinase</keyword>
<keyword evidence="2" id="KW-0808">Transferase</keyword>
<keyword evidence="5 8" id="KW-0067">ATP-binding</keyword>
<name>A0A0M9EN16_FUSLA</name>
<dbReference type="Gene3D" id="3.30.200.20">
    <property type="entry name" value="Phosphorylase Kinase, domain 1"/>
    <property type="match status" value="1"/>
</dbReference>
<dbReference type="InterPro" id="IPR050538">
    <property type="entry name" value="MAP_kinase_kinase_kinase"/>
</dbReference>
<feature type="region of interest" description="Disordered" evidence="9">
    <location>
        <begin position="1"/>
        <end position="26"/>
    </location>
</feature>
<evidence type="ECO:0000256" key="8">
    <source>
        <dbReference type="PROSITE-ProRule" id="PRU10141"/>
    </source>
</evidence>
<dbReference type="InterPro" id="IPR000719">
    <property type="entry name" value="Prot_kinase_dom"/>
</dbReference>
<comment type="caution">
    <text evidence="11">The sequence shown here is derived from an EMBL/GenBank/DDBJ whole genome shotgun (WGS) entry which is preliminary data.</text>
</comment>
<dbReference type="PROSITE" id="PS50011">
    <property type="entry name" value="PROTEIN_KINASE_DOM"/>
    <property type="match status" value="1"/>
</dbReference>
<evidence type="ECO:0000313" key="11">
    <source>
        <dbReference type="EMBL" id="KPA35996.1"/>
    </source>
</evidence>
<dbReference type="AlphaFoldDB" id="A0A0M9EN16"/>
<feature type="binding site" evidence="8">
    <location>
        <position position="298"/>
    </location>
    <ligand>
        <name>ATP</name>
        <dbReference type="ChEBI" id="CHEBI:30616"/>
    </ligand>
</feature>
<feature type="region of interest" description="Disordered" evidence="9">
    <location>
        <begin position="430"/>
        <end position="452"/>
    </location>
</feature>
<reference evidence="11 12" key="1">
    <citation type="submission" date="2015-04" db="EMBL/GenBank/DDBJ databases">
        <title>The draft genome sequence of Fusarium langsethiae, a T-2/HT-2 mycotoxin producer.</title>
        <authorList>
            <person name="Lysoe E."/>
            <person name="Divon H.H."/>
            <person name="Terzi V."/>
            <person name="Orru L."/>
            <person name="Lamontanara A."/>
            <person name="Kolseth A.-K."/>
            <person name="Frandsen R.J."/>
            <person name="Nielsen K."/>
            <person name="Thrane U."/>
        </authorList>
    </citation>
    <scope>NUCLEOTIDE SEQUENCE [LARGE SCALE GENOMIC DNA]</scope>
    <source>
        <strain evidence="11 12">Fl201059</strain>
    </source>
</reference>
<dbReference type="PROSITE" id="PS00107">
    <property type="entry name" value="PROTEIN_KINASE_ATP"/>
    <property type="match status" value="1"/>
</dbReference>
<dbReference type="Pfam" id="PF00069">
    <property type="entry name" value="Pkinase"/>
    <property type="match status" value="1"/>
</dbReference>
<evidence type="ECO:0000256" key="1">
    <source>
        <dbReference type="ARBA" id="ARBA00012411"/>
    </source>
</evidence>
<dbReference type="Proteomes" id="UP000037904">
    <property type="component" value="Unassembled WGS sequence"/>
</dbReference>
<evidence type="ECO:0000259" key="10">
    <source>
        <dbReference type="PROSITE" id="PS50011"/>
    </source>
</evidence>
<dbReference type="InterPro" id="IPR011009">
    <property type="entry name" value="Kinase-like_dom_sf"/>
</dbReference>
<organism evidence="11 12">
    <name type="scientific">Fusarium langsethiae</name>
    <dbReference type="NCBI Taxonomy" id="179993"/>
    <lineage>
        <taxon>Eukaryota</taxon>
        <taxon>Fungi</taxon>
        <taxon>Dikarya</taxon>
        <taxon>Ascomycota</taxon>
        <taxon>Pezizomycotina</taxon>
        <taxon>Sordariomycetes</taxon>
        <taxon>Hypocreomycetidae</taxon>
        <taxon>Hypocreales</taxon>
        <taxon>Nectriaceae</taxon>
        <taxon>Fusarium</taxon>
    </lineage>
</organism>
<evidence type="ECO:0000313" key="12">
    <source>
        <dbReference type="Proteomes" id="UP000037904"/>
    </source>
</evidence>
<protein>
    <recommendedName>
        <fullName evidence="1">mitogen-activated protein kinase</fullName>
        <ecNumber evidence="1">2.7.11.24</ecNumber>
    </recommendedName>
</protein>
<keyword evidence="3 8" id="KW-0547">Nucleotide-binding</keyword>
<evidence type="ECO:0000256" key="3">
    <source>
        <dbReference type="ARBA" id="ARBA00022741"/>
    </source>
</evidence>
<dbReference type="PANTHER" id="PTHR48016">
    <property type="entry name" value="MAP KINASE KINASE KINASE SSK2-RELATED-RELATED"/>
    <property type="match status" value="1"/>
</dbReference>
<comment type="catalytic activity">
    <reaction evidence="6">
        <text>L-threonyl-[protein] + ATP = O-phospho-L-threonyl-[protein] + ADP + H(+)</text>
        <dbReference type="Rhea" id="RHEA:46608"/>
        <dbReference type="Rhea" id="RHEA-COMP:11060"/>
        <dbReference type="Rhea" id="RHEA-COMP:11605"/>
        <dbReference type="ChEBI" id="CHEBI:15378"/>
        <dbReference type="ChEBI" id="CHEBI:30013"/>
        <dbReference type="ChEBI" id="CHEBI:30616"/>
        <dbReference type="ChEBI" id="CHEBI:61977"/>
        <dbReference type="ChEBI" id="CHEBI:456216"/>
        <dbReference type="EC" id="2.7.11.24"/>
    </reaction>
    <physiologicalReaction direction="left-to-right" evidence="6">
        <dbReference type="Rhea" id="RHEA:46609"/>
    </physiologicalReaction>
</comment>
<dbReference type="Gene3D" id="1.10.510.10">
    <property type="entry name" value="Transferase(Phosphotransferase) domain 1"/>
    <property type="match status" value="1"/>
</dbReference>
<dbReference type="EC" id="2.7.11.24" evidence="1"/>